<feature type="domain" description="Pseudouridine synthase I TruA alpha/beta" evidence="8">
    <location>
        <begin position="151"/>
        <end position="260"/>
    </location>
</feature>
<comment type="catalytic activity">
    <reaction evidence="4 7">
        <text>uridine(38/39/40) in tRNA = pseudouridine(38/39/40) in tRNA</text>
        <dbReference type="Rhea" id="RHEA:22376"/>
        <dbReference type="Rhea" id="RHEA-COMP:10085"/>
        <dbReference type="Rhea" id="RHEA-COMP:10087"/>
        <dbReference type="ChEBI" id="CHEBI:65314"/>
        <dbReference type="ChEBI" id="CHEBI:65315"/>
        <dbReference type="EC" id="5.4.99.12"/>
    </reaction>
</comment>
<evidence type="ECO:0000256" key="3">
    <source>
        <dbReference type="ARBA" id="ARBA00023235"/>
    </source>
</evidence>
<dbReference type="Proteomes" id="UP000321954">
    <property type="component" value="Chromosome"/>
</dbReference>
<dbReference type="GO" id="GO:0031119">
    <property type="term" value="P:tRNA pseudouridine synthesis"/>
    <property type="evidence" value="ECO:0007669"/>
    <property type="project" value="UniProtKB-UniRule"/>
</dbReference>
<dbReference type="PIRSF" id="PIRSF001430">
    <property type="entry name" value="tRNA_psdUrid_synth"/>
    <property type="match status" value="1"/>
</dbReference>
<keyword evidence="10" id="KW-1185">Reference proteome</keyword>
<proteinExistence type="inferred from homology"/>
<evidence type="ECO:0000256" key="6">
    <source>
        <dbReference type="PIRSR" id="PIRSR001430-2"/>
    </source>
</evidence>
<dbReference type="InterPro" id="IPR001406">
    <property type="entry name" value="PsdUridine_synth_TruA"/>
</dbReference>
<evidence type="ECO:0000256" key="4">
    <source>
        <dbReference type="HAMAP-Rule" id="MF_00171"/>
    </source>
</evidence>
<dbReference type="PANTHER" id="PTHR11142:SF0">
    <property type="entry name" value="TRNA PSEUDOURIDINE SYNTHASE-LIKE 1"/>
    <property type="match status" value="1"/>
</dbReference>
<accession>A0A5B8YL26</accession>
<dbReference type="GO" id="GO:0003723">
    <property type="term" value="F:RNA binding"/>
    <property type="evidence" value="ECO:0007669"/>
    <property type="project" value="InterPro"/>
</dbReference>
<dbReference type="Gene3D" id="3.30.70.660">
    <property type="entry name" value="Pseudouridine synthase I, catalytic domain, C-terminal subdomain"/>
    <property type="match status" value="1"/>
</dbReference>
<evidence type="ECO:0000256" key="1">
    <source>
        <dbReference type="ARBA" id="ARBA00009375"/>
    </source>
</evidence>
<comment type="subunit">
    <text evidence="4">Homodimer.</text>
</comment>
<keyword evidence="2 4" id="KW-0819">tRNA processing</keyword>
<comment type="caution">
    <text evidence="4">Lacks conserved residue(s) required for the propagation of feature annotation.</text>
</comment>
<dbReference type="EMBL" id="CP042476">
    <property type="protein sequence ID" value="QED37026.1"/>
    <property type="molecule type" value="Genomic_DNA"/>
</dbReference>
<dbReference type="SUPFAM" id="SSF55120">
    <property type="entry name" value="Pseudouridine synthase"/>
    <property type="match status" value="1"/>
</dbReference>
<dbReference type="InterPro" id="IPR020095">
    <property type="entry name" value="PsdUridine_synth_TruA_C"/>
</dbReference>
<name>A0A5B8YL26_9FLAO</name>
<dbReference type="Gene3D" id="3.30.70.580">
    <property type="entry name" value="Pseudouridine synthase I, catalytic domain, N-terminal subdomain"/>
    <property type="match status" value="1"/>
</dbReference>
<evidence type="ECO:0000259" key="8">
    <source>
        <dbReference type="Pfam" id="PF01416"/>
    </source>
</evidence>
<comment type="function">
    <text evidence="4">Formation of pseudouridine at positions 38, 39 and 40 in the anticodon stem and loop of transfer RNAs.</text>
</comment>
<gene>
    <name evidence="4" type="primary">truA</name>
    <name evidence="9" type="ORF">FK178_04570</name>
</gene>
<protein>
    <recommendedName>
        <fullName evidence="4">tRNA pseudouridine synthase A</fullName>
        <ecNumber evidence="4">5.4.99.12</ecNumber>
    </recommendedName>
    <alternativeName>
        <fullName evidence="4">tRNA pseudouridine(38-40) synthase</fullName>
    </alternativeName>
    <alternativeName>
        <fullName evidence="4">tRNA pseudouridylate synthase I</fullName>
    </alternativeName>
    <alternativeName>
        <fullName evidence="4">tRNA-uridine isomerase I</fullName>
    </alternativeName>
</protein>
<dbReference type="OrthoDB" id="9811823at2"/>
<comment type="similarity">
    <text evidence="1 4 7">Belongs to the tRNA pseudouridine synthase TruA family.</text>
</comment>
<evidence type="ECO:0000313" key="9">
    <source>
        <dbReference type="EMBL" id="QED37026.1"/>
    </source>
</evidence>
<evidence type="ECO:0000256" key="7">
    <source>
        <dbReference type="RuleBase" id="RU003792"/>
    </source>
</evidence>
<feature type="active site" description="Nucleophile" evidence="4 5">
    <location>
        <position position="57"/>
    </location>
</feature>
<feature type="binding site" evidence="4 6">
    <location>
        <position position="117"/>
    </location>
    <ligand>
        <name>substrate</name>
    </ligand>
</feature>
<evidence type="ECO:0000313" key="10">
    <source>
        <dbReference type="Proteomes" id="UP000321954"/>
    </source>
</evidence>
<dbReference type="PANTHER" id="PTHR11142">
    <property type="entry name" value="PSEUDOURIDYLATE SYNTHASE"/>
    <property type="match status" value="1"/>
</dbReference>
<dbReference type="HAMAP" id="MF_00171">
    <property type="entry name" value="TruA"/>
    <property type="match status" value="1"/>
</dbReference>
<dbReference type="KEGG" id="anp:FK178_04570"/>
<dbReference type="EC" id="5.4.99.12" evidence="4"/>
<dbReference type="InterPro" id="IPR020097">
    <property type="entry name" value="PsdUridine_synth_TruA_a/b_dom"/>
</dbReference>
<dbReference type="AlphaFoldDB" id="A0A5B8YL26"/>
<dbReference type="GO" id="GO:0160147">
    <property type="term" value="F:tRNA pseudouridine(38-40) synthase activity"/>
    <property type="evidence" value="ECO:0007669"/>
    <property type="project" value="UniProtKB-EC"/>
</dbReference>
<sequence>MQPLRFYYLIKVQYLGYRLHGWQRQPNFKTVEGLIKKTLKYVLPERRIKVLGSSRTDAMVSANDAAFELFLYDTPLEDLNSFLELFNINLPPDIRAVSIKKVDASFNIIQQPKNKEYLYLFAFGEKSHPFCAPLMANFKEDLDIDAMIAGAQLYQGEHYFGNYCVDPGENSILVRTVNNCSLSPNDLYTASFFPEESYLFKVNGPGFLRYQIRLMMGTLVQLGKGEITLDQIRESLLPENNMVMNYIAPASGLILNKIDFE</sequence>
<evidence type="ECO:0000256" key="2">
    <source>
        <dbReference type="ARBA" id="ARBA00022694"/>
    </source>
</evidence>
<dbReference type="InterPro" id="IPR020094">
    <property type="entry name" value="TruA/RsuA/RluB/E/F_N"/>
</dbReference>
<reference evidence="9 10" key="1">
    <citation type="submission" date="2019-08" db="EMBL/GenBank/DDBJ databases">
        <title>Antarcticibacterium arcticum sp. nov., a bacterium isolated from marine sediment of the Canadian Beaufort Sea.</title>
        <authorList>
            <person name="Lee Y.M."/>
            <person name="Baek K."/>
            <person name="Lee D.-H."/>
            <person name="Shin S.C."/>
            <person name="Jin Y.K."/>
            <person name="Park Y."/>
        </authorList>
    </citation>
    <scope>NUCLEOTIDE SEQUENCE [LARGE SCALE GENOMIC DNA]</scope>
    <source>
        <strain evidence="9 10">PAMC 28998</strain>
    </source>
</reference>
<dbReference type="RefSeq" id="WP_146831439.1">
    <property type="nucleotide sequence ID" value="NZ_CP042476.1"/>
</dbReference>
<organism evidence="9 10">
    <name type="scientific">Antarcticibacterium arcticum</name>
    <dbReference type="NCBI Taxonomy" id="2585771"/>
    <lineage>
        <taxon>Bacteria</taxon>
        <taxon>Pseudomonadati</taxon>
        <taxon>Bacteroidota</taxon>
        <taxon>Flavobacteriia</taxon>
        <taxon>Flavobacteriales</taxon>
        <taxon>Flavobacteriaceae</taxon>
        <taxon>Antarcticibacterium</taxon>
    </lineage>
</organism>
<evidence type="ECO:0000256" key="5">
    <source>
        <dbReference type="PIRSR" id="PIRSR001430-1"/>
    </source>
</evidence>
<keyword evidence="3 4" id="KW-0413">Isomerase</keyword>
<dbReference type="Pfam" id="PF01416">
    <property type="entry name" value="PseudoU_synth_1"/>
    <property type="match status" value="1"/>
</dbReference>
<dbReference type="InterPro" id="IPR020103">
    <property type="entry name" value="PsdUridine_synth_cat_dom_sf"/>
</dbReference>